<sequence length="468" mass="53010">MPRQTPLERLADRIPRTYRQRNPIPQRMRVPLDSSPADILTQMDNIHSWQPPLARPLPEFPPSYPPEFPPVMDAELLCLAIGSPHNIRLEWIGDTIVKVAVYEFLREARSPSRLPLEVDINSWIVGESVLARLALLYGLHLHECGQCGDSDIPKRERMCRVFEAFVGAVATSLGMPVAIRWLGLLFQPWLAPYGIAPSYNQRPPWELASQPIPDAFNRSQLDWLTVELSKYSDLDISHVHLPADYPGQAPMSPEDLESMMQQVFRDGRIDGVYASLGEPVFRLVISTLIVSRVDVGLRLNSAEKFKARSSSWASAYFLCRPQNIREGMSCIELLSRFGLVCGVHRYMRLTMPGRGVTGWYISPAQSKKAFFALMAYVFVNKGFETLETWMAPFFGPWIDALIREEFTPTPKLIQLRAELHAREARKAVRRLASHSSSRPAAPPGKQSVARARYRGIHPLGRNLNARHK</sequence>
<dbReference type="SUPFAM" id="SSF69065">
    <property type="entry name" value="RNase III domain-like"/>
    <property type="match status" value="2"/>
</dbReference>
<accession>A0A8H6TGU2</accession>
<dbReference type="PROSITE" id="PS50142">
    <property type="entry name" value="RNASE_3_2"/>
    <property type="match status" value="1"/>
</dbReference>
<dbReference type="GO" id="GO:0006396">
    <property type="term" value="P:RNA processing"/>
    <property type="evidence" value="ECO:0007669"/>
    <property type="project" value="InterPro"/>
</dbReference>
<proteinExistence type="predicted"/>
<evidence type="ECO:0000313" key="4">
    <source>
        <dbReference type="Proteomes" id="UP000613580"/>
    </source>
</evidence>
<evidence type="ECO:0000256" key="1">
    <source>
        <dbReference type="SAM" id="MobiDB-lite"/>
    </source>
</evidence>
<reference evidence="3" key="1">
    <citation type="submission" date="2020-05" db="EMBL/GenBank/DDBJ databases">
        <title>Mycena genomes resolve the evolution of fungal bioluminescence.</title>
        <authorList>
            <person name="Tsai I.J."/>
        </authorList>
    </citation>
    <scope>NUCLEOTIDE SEQUENCE</scope>
    <source>
        <strain evidence="3">110903Hualien_Pintung</strain>
    </source>
</reference>
<gene>
    <name evidence="3" type="ORF">HMN09_00440700</name>
</gene>
<organism evidence="3 4">
    <name type="scientific">Mycena chlorophos</name>
    <name type="common">Agaric fungus</name>
    <name type="synonym">Agaricus chlorophos</name>
    <dbReference type="NCBI Taxonomy" id="658473"/>
    <lineage>
        <taxon>Eukaryota</taxon>
        <taxon>Fungi</taxon>
        <taxon>Dikarya</taxon>
        <taxon>Basidiomycota</taxon>
        <taxon>Agaricomycotina</taxon>
        <taxon>Agaricomycetes</taxon>
        <taxon>Agaricomycetidae</taxon>
        <taxon>Agaricales</taxon>
        <taxon>Marasmiineae</taxon>
        <taxon>Mycenaceae</taxon>
        <taxon>Mycena</taxon>
    </lineage>
</organism>
<evidence type="ECO:0000259" key="2">
    <source>
        <dbReference type="PROSITE" id="PS50142"/>
    </source>
</evidence>
<name>A0A8H6TGU2_MYCCL</name>
<dbReference type="InterPro" id="IPR036389">
    <property type="entry name" value="RNase_III_sf"/>
</dbReference>
<protein>
    <recommendedName>
        <fullName evidence="2">RNase III domain-containing protein</fullName>
    </recommendedName>
</protein>
<dbReference type="InterPro" id="IPR000999">
    <property type="entry name" value="RNase_III_dom"/>
</dbReference>
<dbReference type="GO" id="GO:0004525">
    <property type="term" value="F:ribonuclease III activity"/>
    <property type="evidence" value="ECO:0007669"/>
    <property type="project" value="InterPro"/>
</dbReference>
<dbReference type="Gene3D" id="1.10.1520.10">
    <property type="entry name" value="Ribonuclease III domain"/>
    <property type="match status" value="1"/>
</dbReference>
<feature type="domain" description="RNase III" evidence="2">
    <location>
        <begin position="88"/>
        <end position="174"/>
    </location>
</feature>
<feature type="region of interest" description="Disordered" evidence="1">
    <location>
        <begin position="430"/>
        <end position="451"/>
    </location>
</feature>
<dbReference type="OrthoDB" id="3058720at2759"/>
<dbReference type="EMBL" id="JACAZE010000005">
    <property type="protein sequence ID" value="KAF7317061.1"/>
    <property type="molecule type" value="Genomic_DNA"/>
</dbReference>
<dbReference type="CDD" id="cd00593">
    <property type="entry name" value="RIBOc"/>
    <property type="match status" value="1"/>
</dbReference>
<comment type="caution">
    <text evidence="3">The sequence shown here is derived from an EMBL/GenBank/DDBJ whole genome shotgun (WGS) entry which is preliminary data.</text>
</comment>
<evidence type="ECO:0000313" key="3">
    <source>
        <dbReference type="EMBL" id="KAF7317061.1"/>
    </source>
</evidence>
<dbReference type="AlphaFoldDB" id="A0A8H6TGU2"/>
<dbReference type="Proteomes" id="UP000613580">
    <property type="component" value="Unassembled WGS sequence"/>
</dbReference>
<keyword evidence="4" id="KW-1185">Reference proteome</keyword>